<gene>
    <name evidence="1" type="ORF">EXIGLDRAFT_760471</name>
</gene>
<protein>
    <submittedName>
        <fullName evidence="1">Uncharacterized protein</fullName>
    </submittedName>
</protein>
<dbReference type="AlphaFoldDB" id="A0A165PA48"/>
<dbReference type="Gene3D" id="1.20.1280.50">
    <property type="match status" value="1"/>
</dbReference>
<sequence length="508" mass="56200">MDPNRYAEAHERDVLRAVIRAATEARERRVDDARQKLEAVAAAKLAAKARITEAQIALQAARTAYNDMHGQERAAQDALKVAQRSIHDDPDVRRQHGLLHPIRSLPAELLGYIFTLAVHELIAIPDRAGAPFRIAGVSRRWREVALQTPTVWRRIHTILDQRDGQYAHMYPLWCTLAAERSGYRDIELVATSMSSRPALPSSLRIVHDLLARNAIKRLEVTCSDGCREVDWAILQPDLPVTSLRSISIMGDSCYRDLLCGLPTTAPNLRSITASLSHFVQPLPTPHLCITHVRILSYQLSSRWTNSDLLNTFLAYPNAKTVSIGHFGVSRRFPGILRHDALTSLHMSHMGGFPVLGDGFSFPALRHLTLQVFYRDHAADTSGSVHLISSGLSALQTLEYDAPSYLGVLVPALRTLPLLQSLVCINGRVDDPFLTAFVTGPDFLCPALVELRVGDVKTVRLAQQFVDAVSARLDAHLAGGRLTKLRSVSADFGPSLDDYKARLSAILLR</sequence>
<name>A0A165PA48_EXIGL</name>
<dbReference type="OrthoDB" id="3365698at2759"/>
<reference evidence="1 2" key="1">
    <citation type="journal article" date="2016" name="Mol. Biol. Evol.">
        <title>Comparative Genomics of Early-Diverging Mushroom-Forming Fungi Provides Insights into the Origins of Lignocellulose Decay Capabilities.</title>
        <authorList>
            <person name="Nagy L.G."/>
            <person name="Riley R."/>
            <person name="Tritt A."/>
            <person name="Adam C."/>
            <person name="Daum C."/>
            <person name="Floudas D."/>
            <person name="Sun H."/>
            <person name="Yadav J.S."/>
            <person name="Pangilinan J."/>
            <person name="Larsson K.H."/>
            <person name="Matsuura K."/>
            <person name="Barry K."/>
            <person name="Labutti K."/>
            <person name="Kuo R."/>
            <person name="Ohm R.A."/>
            <person name="Bhattacharya S.S."/>
            <person name="Shirouzu T."/>
            <person name="Yoshinaga Y."/>
            <person name="Martin F.M."/>
            <person name="Grigoriev I.V."/>
            <person name="Hibbett D.S."/>
        </authorList>
    </citation>
    <scope>NUCLEOTIDE SEQUENCE [LARGE SCALE GENOMIC DNA]</scope>
    <source>
        <strain evidence="1 2">HHB12029</strain>
    </source>
</reference>
<dbReference type="Proteomes" id="UP000077266">
    <property type="component" value="Unassembled WGS sequence"/>
</dbReference>
<keyword evidence="2" id="KW-1185">Reference proteome</keyword>
<evidence type="ECO:0000313" key="1">
    <source>
        <dbReference type="EMBL" id="KZW01869.1"/>
    </source>
</evidence>
<organism evidence="1 2">
    <name type="scientific">Exidia glandulosa HHB12029</name>
    <dbReference type="NCBI Taxonomy" id="1314781"/>
    <lineage>
        <taxon>Eukaryota</taxon>
        <taxon>Fungi</taxon>
        <taxon>Dikarya</taxon>
        <taxon>Basidiomycota</taxon>
        <taxon>Agaricomycotina</taxon>
        <taxon>Agaricomycetes</taxon>
        <taxon>Auriculariales</taxon>
        <taxon>Exidiaceae</taxon>
        <taxon>Exidia</taxon>
    </lineage>
</organism>
<evidence type="ECO:0000313" key="2">
    <source>
        <dbReference type="Proteomes" id="UP000077266"/>
    </source>
</evidence>
<dbReference type="InParanoid" id="A0A165PA48"/>
<dbReference type="InterPro" id="IPR032675">
    <property type="entry name" value="LRR_dom_sf"/>
</dbReference>
<proteinExistence type="predicted"/>
<dbReference type="Gene3D" id="3.80.10.10">
    <property type="entry name" value="Ribonuclease Inhibitor"/>
    <property type="match status" value="1"/>
</dbReference>
<dbReference type="STRING" id="1314781.A0A165PA48"/>
<accession>A0A165PA48</accession>
<dbReference type="EMBL" id="KV425891">
    <property type="protein sequence ID" value="KZW01869.1"/>
    <property type="molecule type" value="Genomic_DNA"/>
</dbReference>
<dbReference type="SUPFAM" id="SSF52047">
    <property type="entry name" value="RNI-like"/>
    <property type="match status" value="1"/>
</dbReference>